<dbReference type="PATRIC" id="fig|251724.3.peg.5239"/>
<evidence type="ECO:0008006" key="6">
    <source>
        <dbReference type="Google" id="ProtNLM"/>
    </source>
</evidence>
<gene>
    <name evidence="2" type="ORF">ALO53_03740</name>
    <name evidence="3" type="ORF">ALP66_03872</name>
</gene>
<evidence type="ECO:0000256" key="1">
    <source>
        <dbReference type="SAM" id="SignalP"/>
    </source>
</evidence>
<dbReference type="PROSITE" id="PS51257">
    <property type="entry name" value="PROKAR_LIPOPROTEIN"/>
    <property type="match status" value="1"/>
</dbReference>
<sequence>MFKKMTAFSCLVLFALTLSGCFDSKGDDFIGRWEGQNTQRMYKPTYVMTISKDGENFHIDLASTWEVSGNEKPITNLQKFEAKAESDTVLSMRGGLTTMRLEGGVINFDYTTFTRSK</sequence>
<dbReference type="Proteomes" id="UP000050469">
    <property type="component" value="Unassembled WGS sequence"/>
</dbReference>
<comment type="caution">
    <text evidence="2">The sequence shown here is derived from an EMBL/GenBank/DDBJ whole genome shotgun (WGS) entry which is preliminary data.</text>
</comment>
<dbReference type="AlphaFoldDB" id="A0A0P9TPJ6"/>
<keyword evidence="1" id="KW-0732">Signal</keyword>
<feature type="chain" id="PRO_5036296911" description="Lipoprotein" evidence="1">
    <location>
        <begin position="21"/>
        <end position="117"/>
    </location>
</feature>
<protein>
    <recommendedName>
        <fullName evidence="6">Lipoprotein</fullName>
    </recommendedName>
</protein>
<evidence type="ECO:0000313" key="4">
    <source>
        <dbReference type="Proteomes" id="UP000050469"/>
    </source>
</evidence>
<evidence type="ECO:0000313" key="5">
    <source>
        <dbReference type="Proteomes" id="UP000270873"/>
    </source>
</evidence>
<reference evidence="3 5" key="2">
    <citation type="submission" date="2018-08" db="EMBL/GenBank/DDBJ databases">
        <title>Recombination of ecologically and evolutionarily significant loci maintains genetic cohesion in the Pseudomonas syringae species complex.</title>
        <authorList>
            <person name="Dillon M."/>
            <person name="Thakur S."/>
            <person name="Almeida R.N.D."/>
            <person name="Weir B.S."/>
            <person name="Guttman D.S."/>
        </authorList>
    </citation>
    <scope>NUCLEOTIDE SEQUENCE [LARGE SCALE GENOMIC DNA]</scope>
    <source>
        <strain evidence="3 5">ICMP 7847</strain>
    </source>
</reference>
<organism evidence="2 4">
    <name type="scientific">Pseudomonas amygdali pv. photiniae</name>
    <dbReference type="NCBI Taxonomy" id="251724"/>
    <lineage>
        <taxon>Bacteria</taxon>
        <taxon>Pseudomonadati</taxon>
        <taxon>Pseudomonadota</taxon>
        <taxon>Gammaproteobacteria</taxon>
        <taxon>Pseudomonadales</taxon>
        <taxon>Pseudomonadaceae</taxon>
        <taxon>Pseudomonas</taxon>
        <taxon>Pseudomonas amygdali</taxon>
    </lineage>
</organism>
<reference evidence="2 4" key="1">
    <citation type="submission" date="2015-09" db="EMBL/GenBank/DDBJ databases">
        <title>Genome announcement of multiple Pseudomonas syringae strains.</title>
        <authorList>
            <person name="Thakur S."/>
            <person name="Wang P.W."/>
            <person name="Gong Y."/>
            <person name="Weir B.S."/>
            <person name="Guttman D.S."/>
        </authorList>
    </citation>
    <scope>NUCLEOTIDE SEQUENCE [LARGE SCALE GENOMIC DNA]</scope>
    <source>
        <strain evidence="2 4">ICMP7840</strain>
    </source>
</reference>
<dbReference type="EMBL" id="LJQO01000179">
    <property type="protein sequence ID" value="KPX75449.1"/>
    <property type="molecule type" value="Genomic_DNA"/>
</dbReference>
<dbReference type="EMBL" id="RBSP01000057">
    <property type="protein sequence ID" value="RMS54775.1"/>
    <property type="molecule type" value="Genomic_DNA"/>
</dbReference>
<evidence type="ECO:0000313" key="2">
    <source>
        <dbReference type="EMBL" id="KPX75449.1"/>
    </source>
</evidence>
<dbReference type="Proteomes" id="UP000270873">
    <property type="component" value="Unassembled WGS sequence"/>
</dbReference>
<name>A0A0P9TPJ6_PSEA0</name>
<proteinExistence type="predicted"/>
<feature type="signal peptide" evidence="1">
    <location>
        <begin position="1"/>
        <end position="20"/>
    </location>
</feature>
<dbReference type="RefSeq" id="WP_057411820.1">
    <property type="nucleotide sequence ID" value="NZ_LJQO01000179.1"/>
</dbReference>
<evidence type="ECO:0000313" key="3">
    <source>
        <dbReference type="EMBL" id="RMS54775.1"/>
    </source>
</evidence>
<accession>A0A0P9TPJ6</accession>